<dbReference type="Proteomes" id="UP001549047">
    <property type="component" value="Unassembled WGS sequence"/>
</dbReference>
<dbReference type="PANTHER" id="PTHR30146">
    <property type="entry name" value="LACI-RELATED TRANSCRIPTIONAL REPRESSOR"/>
    <property type="match status" value="1"/>
</dbReference>
<dbReference type="PANTHER" id="PTHR30146:SF109">
    <property type="entry name" value="HTH-TYPE TRANSCRIPTIONAL REGULATOR GALS"/>
    <property type="match status" value="1"/>
</dbReference>
<feature type="domain" description="HTH lacI-type" evidence="4">
    <location>
        <begin position="29"/>
        <end position="84"/>
    </location>
</feature>
<dbReference type="EMBL" id="JBEPMB010000009">
    <property type="protein sequence ID" value="MET3615697.1"/>
    <property type="molecule type" value="Genomic_DNA"/>
</dbReference>
<reference evidence="5 6" key="1">
    <citation type="submission" date="2024-06" db="EMBL/GenBank/DDBJ databases">
        <title>Genomic Encyclopedia of Type Strains, Phase IV (KMG-IV): sequencing the most valuable type-strain genomes for metagenomic binning, comparative biology and taxonomic classification.</title>
        <authorList>
            <person name="Goeker M."/>
        </authorList>
    </citation>
    <scope>NUCLEOTIDE SEQUENCE [LARGE SCALE GENOMIC DNA]</scope>
    <source>
        <strain evidence="5 6">DSM 29780</strain>
    </source>
</reference>
<dbReference type="InterPro" id="IPR000843">
    <property type="entry name" value="HTH_LacI"/>
</dbReference>
<dbReference type="Pfam" id="PF00356">
    <property type="entry name" value="LacI"/>
    <property type="match status" value="1"/>
</dbReference>
<evidence type="ECO:0000256" key="1">
    <source>
        <dbReference type="ARBA" id="ARBA00023015"/>
    </source>
</evidence>
<dbReference type="InterPro" id="IPR046335">
    <property type="entry name" value="LacI/GalR-like_sensor"/>
</dbReference>
<dbReference type="CDD" id="cd01392">
    <property type="entry name" value="HTH_LacI"/>
    <property type="match status" value="1"/>
</dbReference>
<sequence length="356" mass="38241">MVEIKFYERGNESGAMKSDRTNPEVQPRVTILDVAKAAGVSKSSVSRFLDERIPKSDSETARRVRQIAMDMGYVRDVSASSLRRGKTGMVGVIVPRLTDTVMAMLYEALAHAAARAGQFTIVATTEDEPGADRRAADILLRRGVDGLILSTAREGDNFTDELVDRGVPFVLALRTDGKCRSSVGDDCLGGYLATRHLLDLGHRQIGLIAGPTYASSATGRVEGYRKALAEAGLEARSEWIKGSTFGIESGGEAARQLMSLAERPTAIFAVNDNTAIGALSALTRMGLSVPNDVSLVGYNDIPVVSHLPIPLTSVKIPFEQIATAAFDLLSAETVSPRERIRIAMPTLIPRGSTKPR</sequence>
<gene>
    <name evidence="5" type="ORF">ABID16_004044</name>
</gene>
<evidence type="ECO:0000313" key="5">
    <source>
        <dbReference type="EMBL" id="MET3615697.1"/>
    </source>
</evidence>
<dbReference type="Gene3D" id="1.10.260.40">
    <property type="entry name" value="lambda repressor-like DNA-binding domains"/>
    <property type="match status" value="1"/>
</dbReference>
<evidence type="ECO:0000256" key="3">
    <source>
        <dbReference type="ARBA" id="ARBA00023163"/>
    </source>
</evidence>
<dbReference type="Pfam" id="PF13377">
    <property type="entry name" value="Peripla_BP_3"/>
    <property type="match status" value="1"/>
</dbReference>
<keyword evidence="2" id="KW-0238">DNA-binding</keyword>
<evidence type="ECO:0000256" key="2">
    <source>
        <dbReference type="ARBA" id="ARBA00023125"/>
    </source>
</evidence>
<dbReference type="SUPFAM" id="SSF53822">
    <property type="entry name" value="Periplasmic binding protein-like I"/>
    <property type="match status" value="1"/>
</dbReference>
<dbReference type="Gene3D" id="3.40.50.2300">
    <property type="match status" value="2"/>
</dbReference>
<proteinExistence type="predicted"/>
<dbReference type="SMART" id="SM00354">
    <property type="entry name" value="HTH_LACI"/>
    <property type="match status" value="1"/>
</dbReference>
<protein>
    <submittedName>
        <fullName evidence="5">LacI family transcriptional regulator</fullName>
    </submittedName>
</protein>
<dbReference type="PROSITE" id="PS00356">
    <property type="entry name" value="HTH_LACI_1"/>
    <property type="match status" value="1"/>
</dbReference>
<keyword evidence="3" id="KW-0804">Transcription</keyword>
<dbReference type="CDD" id="cd06285">
    <property type="entry name" value="PBP1_LacI-like"/>
    <property type="match status" value="1"/>
</dbReference>
<dbReference type="InterPro" id="IPR028082">
    <property type="entry name" value="Peripla_BP_I"/>
</dbReference>
<name>A0ABV2J4M3_9HYPH</name>
<keyword evidence="6" id="KW-1185">Reference proteome</keyword>
<evidence type="ECO:0000259" key="4">
    <source>
        <dbReference type="PROSITE" id="PS50932"/>
    </source>
</evidence>
<dbReference type="InterPro" id="IPR010982">
    <property type="entry name" value="Lambda_DNA-bd_dom_sf"/>
</dbReference>
<dbReference type="SUPFAM" id="SSF47413">
    <property type="entry name" value="lambda repressor-like DNA-binding domains"/>
    <property type="match status" value="1"/>
</dbReference>
<dbReference type="PROSITE" id="PS50932">
    <property type="entry name" value="HTH_LACI_2"/>
    <property type="match status" value="1"/>
</dbReference>
<organism evidence="5 6">
    <name type="scientific">Rhizobium aquaticum</name>
    <dbReference type="NCBI Taxonomy" id="1549636"/>
    <lineage>
        <taxon>Bacteria</taxon>
        <taxon>Pseudomonadati</taxon>
        <taxon>Pseudomonadota</taxon>
        <taxon>Alphaproteobacteria</taxon>
        <taxon>Hyphomicrobiales</taxon>
        <taxon>Rhizobiaceae</taxon>
        <taxon>Rhizobium/Agrobacterium group</taxon>
        <taxon>Rhizobium</taxon>
    </lineage>
</organism>
<keyword evidence="1" id="KW-0805">Transcription regulation</keyword>
<evidence type="ECO:0000313" key="6">
    <source>
        <dbReference type="Proteomes" id="UP001549047"/>
    </source>
</evidence>
<accession>A0ABV2J4M3</accession>
<comment type="caution">
    <text evidence="5">The sequence shown here is derived from an EMBL/GenBank/DDBJ whole genome shotgun (WGS) entry which is preliminary data.</text>
</comment>